<comment type="subcellular location">
    <subcellularLocation>
        <location evidence="1">Membrane</location>
    </subcellularLocation>
</comment>
<feature type="compositionally biased region" description="Low complexity" evidence="5">
    <location>
        <begin position="26"/>
        <end position="46"/>
    </location>
</feature>
<dbReference type="GO" id="GO:0005125">
    <property type="term" value="F:cytokine activity"/>
    <property type="evidence" value="ECO:0007669"/>
    <property type="project" value="UniProtKB-KW"/>
</dbReference>
<dbReference type="Gene3D" id="2.60.120.40">
    <property type="match status" value="1"/>
</dbReference>
<accession>A0AAV2HE38</accession>
<proteinExistence type="inferred from homology"/>
<evidence type="ECO:0000256" key="5">
    <source>
        <dbReference type="SAM" id="MobiDB-lite"/>
    </source>
</evidence>
<comment type="caution">
    <text evidence="8">The sequence shown here is derived from an EMBL/GenBank/DDBJ whole genome shotgun (WGS) entry which is preliminary data.</text>
</comment>
<dbReference type="GO" id="GO:0005615">
    <property type="term" value="C:extracellular space"/>
    <property type="evidence" value="ECO:0007669"/>
    <property type="project" value="UniProtKB-KW"/>
</dbReference>
<dbReference type="InterPro" id="IPR008983">
    <property type="entry name" value="Tumour_necrosis_fac-like_dom"/>
</dbReference>
<keyword evidence="6" id="KW-0812">Transmembrane</keyword>
<dbReference type="GO" id="GO:0016020">
    <property type="term" value="C:membrane"/>
    <property type="evidence" value="ECO:0007669"/>
    <property type="project" value="UniProtKB-SubCell"/>
</dbReference>
<evidence type="ECO:0000313" key="9">
    <source>
        <dbReference type="Proteomes" id="UP001497497"/>
    </source>
</evidence>
<organism evidence="8 9">
    <name type="scientific">Lymnaea stagnalis</name>
    <name type="common">Great pond snail</name>
    <name type="synonym">Helix stagnalis</name>
    <dbReference type="NCBI Taxonomy" id="6523"/>
    <lineage>
        <taxon>Eukaryota</taxon>
        <taxon>Metazoa</taxon>
        <taxon>Spiralia</taxon>
        <taxon>Lophotrochozoa</taxon>
        <taxon>Mollusca</taxon>
        <taxon>Gastropoda</taxon>
        <taxon>Heterobranchia</taxon>
        <taxon>Euthyneura</taxon>
        <taxon>Panpulmonata</taxon>
        <taxon>Hygrophila</taxon>
        <taxon>Lymnaeoidea</taxon>
        <taxon>Lymnaeidae</taxon>
        <taxon>Lymnaea</taxon>
    </lineage>
</organism>
<name>A0AAV2HE38_LYMST</name>
<dbReference type="PROSITE" id="PS50049">
    <property type="entry name" value="THD_2"/>
    <property type="match status" value="1"/>
</dbReference>
<comment type="similarity">
    <text evidence="2">Belongs to the tumor necrosis factor family.</text>
</comment>
<evidence type="ECO:0000256" key="3">
    <source>
        <dbReference type="ARBA" id="ARBA00022514"/>
    </source>
</evidence>
<feature type="domain" description="THD" evidence="7">
    <location>
        <begin position="241"/>
        <end position="396"/>
    </location>
</feature>
<dbReference type="GO" id="GO:0005164">
    <property type="term" value="F:tumor necrosis factor receptor binding"/>
    <property type="evidence" value="ECO:0007669"/>
    <property type="project" value="InterPro"/>
</dbReference>
<dbReference type="PANTHER" id="PTHR11471:SF13">
    <property type="entry name" value="TNF FAMILY PROFILE DOMAIN-CONTAINING PROTEIN"/>
    <property type="match status" value="1"/>
</dbReference>
<feature type="compositionally biased region" description="Basic residues" evidence="5">
    <location>
        <begin position="105"/>
        <end position="116"/>
    </location>
</feature>
<dbReference type="GO" id="GO:0006955">
    <property type="term" value="P:immune response"/>
    <property type="evidence" value="ECO:0007669"/>
    <property type="project" value="InterPro"/>
</dbReference>
<dbReference type="EMBL" id="CAXITT010000079">
    <property type="protein sequence ID" value="CAL1530984.1"/>
    <property type="molecule type" value="Genomic_DNA"/>
</dbReference>
<sequence>MPARPCFNESQVNLLNGHGRSREGSDSSSILSSSSNSSGASIRSGSTNYPPVSYCSRSQQIVNEVNTFSPPPVDRPETGRVPLPEYRRQAPPSPPTAPRVPQKPVQHRSQRGSHHRPQCLLRRRTLILLSAFSFTLSITAVTLLAVIFANQSSLSWEDNTFPDGRYEVCIECIKLMQNPDDKDSPLMQQLITKVDKGRPPSCCARTSGQISALVQLMMRYNKNIPVQQSYSSQDAYRFSPVSAHVIFKAPETRTDIQFEKSHTLKIDTRVNYDRKDRTHVREVIVSNNSMTILHTGWYFVYSSVYFRPTPDRKCKEFKYQTWGNFIMRLSQNRPDKSGCLTKTAQTCCDNCETDHQSSYTGGVFSLSQGDSIYVEISGDGLVKYDEEATFMGLVMLGSN</sequence>
<keyword evidence="9" id="KW-1185">Reference proteome</keyword>
<protein>
    <recommendedName>
        <fullName evidence="7">THD domain-containing protein</fullName>
    </recommendedName>
</protein>
<dbReference type="PANTHER" id="PTHR11471">
    <property type="entry name" value="TUMOR NECROSIS FACTOR FAMILY MEMBER"/>
    <property type="match status" value="1"/>
</dbReference>
<feature type="region of interest" description="Disordered" evidence="5">
    <location>
        <begin position="1"/>
        <end position="49"/>
    </location>
</feature>
<keyword evidence="3" id="KW-0202">Cytokine</keyword>
<evidence type="ECO:0000256" key="4">
    <source>
        <dbReference type="ARBA" id="ARBA00023136"/>
    </source>
</evidence>
<reference evidence="8 9" key="1">
    <citation type="submission" date="2024-04" db="EMBL/GenBank/DDBJ databases">
        <authorList>
            <consortium name="Genoscope - CEA"/>
            <person name="William W."/>
        </authorList>
    </citation>
    <scope>NUCLEOTIDE SEQUENCE [LARGE SCALE GENOMIC DNA]</scope>
</reference>
<gene>
    <name evidence="8" type="ORF">GSLYS_00005109001</name>
</gene>
<evidence type="ECO:0000256" key="2">
    <source>
        <dbReference type="ARBA" id="ARBA00008670"/>
    </source>
</evidence>
<dbReference type="AlphaFoldDB" id="A0AAV2HE38"/>
<keyword evidence="4 6" id="KW-0472">Membrane</keyword>
<dbReference type="SUPFAM" id="SSF49842">
    <property type="entry name" value="TNF-like"/>
    <property type="match status" value="1"/>
</dbReference>
<dbReference type="SMART" id="SM00207">
    <property type="entry name" value="TNF"/>
    <property type="match status" value="1"/>
</dbReference>
<dbReference type="InterPro" id="IPR006052">
    <property type="entry name" value="TNF_dom"/>
</dbReference>
<evidence type="ECO:0000256" key="6">
    <source>
        <dbReference type="SAM" id="Phobius"/>
    </source>
</evidence>
<feature type="region of interest" description="Disordered" evidence="5">
    <location>
        <begin position="65"/>
        <end position="116"/>
    </location>
</feature>
<evidence type="ECO:0000259" key="7">
    <source>
        <dbReference type="PROSITE" id="PS50049"/>
    </source>
</evidence>
<feature type="transmembrane region" description="Helical" evidence="6">
    <location>
        <begin position="126"/>
        <end position="149"/>
    </location>
</feature>
<evidence type="ECO:0000256" key="1">
    <source>
        <dbReference type="ARBA" id="ARBA00004370"/>
    </source>
</evidence>
<dbReference type="Proteomes" id="UP001497497">
    <property type="component" value="Unassembled WGS sequence"/>
</dbReference>
<keyword evidence="6" id="KW-1133">Transmembrane helix</keyword>
<dbReference type="Pfam" id="PF00229">
    <property type="entry name" value="TNF"/>
    <property type="match status" value="1"/>
</dbReference>
<evidence type="ECO:0000313" key="8">
    <source>
        <dbReference type="EMBL" id="CAL1530984.1"/>
    </source>
</evidence>